<feature type="domain" description="DUF306" evidence="1">
    <location>
        <begin position="103"/>
        <end position="181"/>
    </location>
</feature>
<dbReference type="Gene3D" id="2.40.128.270">
    <property type="match status" value="1"/>
</dbReference>
<dbReference type="PANTHER" id="PTHR35535:SF1">
    <property type="entry name" value="HEAT SHOCK PROTEIN HSLJ"/>
    <property type="match status" value="1"/>
</dbReference>
<dbReference type="Pfam" id="PF03724">
    <property type="entry name" value="META"/>
    <property type="match status" value="1"/>
</dbReference>
<comment type="caution">
    <text evidence="2">The sequence shown here is derived from an EMBL/GenBank/DDBJ whole genome shotgun (WGS) entry which is preliminary data.</text>
</comment>
<evidence type="ECO:0000259" key="1">
    <source>
        <dbReference type="Pfam" id="PF03724"/>
    </source>
</evidence>
<protein>
    <submittedName>
        <fullName evidence="2">META domain-containing protein</fullName>
    </submittedName>
</protein>
<dbReference type="AlphaFoldDB" id="A0A844Z6T9"/>
<evidence type="ECO:0000313" key="2">
    <source>
        <dbReference type="EMBL" id="MXO83042.1"/>
    </source>
</evidence>
<gene>
    <name evidence="2" type="ORF">GRI35_06645</name>
</gene>
<evidence type="ECO:0000313" key="3">
    <source>
        <dbReference type="Proteomes" id="UP000460290"/>
    </source>
</evidence>
<dbReference type="InterPro" id="IPR053147">
    <property type="entry name" value="Hsp_HslJ-like"/>
</dbReference>
<proteinExistence type="predicted"/>
<reference evidence="2 3" key="1">
    <citation type="submission" date="2019-12" db="EMBL/GenBank/DDBJ databases">
        <title>Genomic-based taxomic classification of the family Erythrobacteraceae.</title>
        <authorList>
            <person name="Xu L."/>
        </authorList>
    </citation>
    <scope>NUCLEOTIDE SEQUENCE [LARGE SCALE GENOMIC DNA]</scope>
    <source>
        <strain evidence="2 3">KCTC 42006</strain>
    </source>
</reference>
<accession>A0A844Z6T9</accession>
<dbReference type="PANTHER" id="PTHR35535">
    <property type="entry name" value="HEAT SHOCK PROTEIN HSLJ"/>
    <property type="match status" value="1"/>
</dbReference>
<dbReference type="EMBL" id="WTYZ01000001">
    <property type="protein sequence ID" value="MXO83042.1"/>
    <property type="molecule type" value="Genomic_DNA"/>
</dbReference>
<dbReference type="Proteomes" id="UP000460290">
    <property type="component" value="Unassembled WGS sequence"/>
</dbReference>
<keyword evidence="3" id="KW-1185">Reference proteome</keyword>
<sequence length="195" mass="21295">MTINPESYSISIASLGIDKTGKVPAGQAFDSDRQVYRMDGLTIEFLGGHCTDSMSGDRYFHSIRVDVNGRKLIGCGGVKLPPADLEGSAWRGQKQLPAFRDMIPRQFDGTLRFANGTVSGTTGCNRFSAEYRVEGSLLYVGPLAMTKMRCQGLTGKFEQRFLELFSQPTNIVFSPSGALIIDRPDILGLSFDPAN</sequence>
<organism evidence="2 3">
    <name type="scientific">Pontixanthobacter aestiaquae</name>
    <dbReference type="NCBI Taxonomy" id="1509367"/>
    <lineage>
        <taxon>Bacteria</taxon>
        <taxon>Pseudomonadati</taxon>
        <taxon>Pseudomonadota</taxon>
        <taxon>Alphaproteobacteria</taxon>
        <taxon>Sphingomonadales</taxon>
        <taxon>Erythrobacteraceae</taxon>
        <taxon>Pontixanthobacter</taxon>
    </lineage>
</organism>
<dbReference type="OrthoDB" id="5489750at2"/>
<dbReference type="RefSeq" id="WP_160613427.1">
    <property type="nucleotide sequence ID" value="NZ_JAUFQM010000001.1"/>
</dbReference>
<dbReference type="InterPro" id="IPR038670">
    <property type="entry name" value="HslJ-like_sf"/>
</dbReference>
<dbReference type="InterPro" id="IPR005184">
    <property type="entry name" value="DUF306_Meta_HslJ"/>
</dbReference>
<name>A0A844Z6T9_9SPHN</name>